<dbReference type="InterPro" id="IPR029063">
    <property type="entry name" value="SAM-dependent_MTases_sf"/>
</dbReference>
<keyword evidence="1" id="KW-0489">Methyltransferase</keyword>
<proteinExistence type="predicted"/>
<dbReference type="GO" id="GO:0016279">
    <property type="term" value="F:protein-lysine N-methyltransferase activity"/>
    <property type="evidence" value="ECO:0007669"/>
    <property type="project" value="InterPro"/>
</dbReference>
<dbReference type="RefSeq" id="WP_237378647.1">
    <property type="nucleotide sequence ID" value="NZ_CP071793.1"/>
</dbReference>
<evidence type="ECO:0000256" key="1">
    <source>
        <dbReference type="ARBA" id="ARBA00022603"/>
    </source>
</evidence>
<dbReference type="InterPro" id="IPR026170">
    <property type="entry name" value="FAM173A/B"/>
</dbReference>
<keyword evidence="2" id="KW-0808">Transferase</keyword>
<dbReference type="Proteomes" id="UP000663929">
    <property type="component" value="Chromosome"/>
</dbReference>
<dbReference type="SUPFAM" id="SSF53335">
    <property type="entry name" value="S-adenosyl-L-methionine-dependent methyltransferases"/>
    <property type="match status" value="1"/>
</dbReference>
<organism evidence="4 5">
    <name type="scientific">Sulfidibacter corallicola</name>
    <dbReference type="NCBI Taxonomy" id="2818388"/>
    <lineage>
        <taxon>Bacteria</taxon>
        <taxon>Pseudomonadati</taxon>
        <taxon>Acidobacteriota</taxon>
        <taxon>Holophagae</taxon>
        <taxon>Acanthopleuribacterales</taxon>
        <taxon>Acanthopleuribacteraceae</taxon>
        <taxon>Sulfidibacter</taxon>
    </lineage>
</organism>
<dbReference type="AlphaFoldDB" id="A0A8A4TJL9"/>
<evidence type="ECO:0000313" key="5">
    <source>
        <dbReference type="Proteomes" id="UP000663929"/>
    </source>
</evidence>
<evidence type="ECO:0000256" key="3">
    <source>
        <dbReference type="ARBA" id="ARBA00022691"/>
    </source>
</evidence>
<reference evidence="4" key="1">
    <citation type="submission" date="2021-03" db="EMBL/GenBank/DDBJ databases">
        <title>Acanthopleuribacteraceae sp. M133.</title>
        <authorList>
            <person name="Wang G."/>
        </authorList>
    </citation>
    <scope>NUCLEOTIDE SEQUENCE</scope>
    <source>
        <strain evidence="4">M133</strain>
    </source>
</reference>
<gene>
    <name evidence="4" type="ORF">J3U87_25720</name>
</gene>
<evidence type="ECO:0000256" key="2">
    <source>
        <dbReference type="ARBA" id="ARBA00022679"/>
    </source>
</evidence>
<evidence type="ECO:0008006" key="6">
    <source>
        <dbReference type="Google" id="ProtNLM"/>
    </source>
</evidence>
<keyword evidence="5" id="KW-1185">Reference proteome</keyword>
<dbReference type="GO" id="GO:0032259">
    <property type="term" value="P:methylation"/>
    <property type="evidence" value="ECO:0007669"/>
    <property type="project" value="UniProtKB-KW"/>
</dbReference>
<dbReference type="KEGG" id="scor:J3U87_25720"/>
<dbReference type="EMBL" id="CP071793">
    <property type="protein sequence ID" value="QTD48998.1"/>
    <property type="molecule type" value="Genomic_DNA"/>
</dbReference>
<keyword evidence="3" id="KW-0949">S-adenosyl-L-methionine</keyword>
<dbReference type="PANTHER" id="PTHR13610">
    <property type="entry name" value="METHYLTRANSFERASE DOMAIN-CONTAINING PROTEIN"/>
    <property type="match status" value="1"/>
</dbReference>
<evidence type="ECO:0000313" key="4">
    <source>
        <dbReference type="EMBL" id="QTD48998.1"/>
    </source>
</evidence>
<accession>A0A8A4TJL9</accession>
<protein>
    <recommendedName>
        <fullName evidence="6">SAM-dependent methyltransferase</fullName>
    </recommendedName>
</protein>
<name>A0A8A4TJL9_SULCO</name>
<dbReference type="PANTHER" id="PTHR13610:SF9">
    <property type="entry name" value="FI06469P"/>
    <property type="match status" value="1"/>
</dbReference>
<dbReference type="Gene3D" id="3.40.50.150">
    <property type="entry name" value="Vaccinia Virus protein VP39"/>
    <property type="match status" value="1"/>
</dbReference>
<dbReference type="CDD" id="cd02440">
    <property type="entry name" value="AdoMet_MTases"/>
    <property type="match status" value="1"/>
</dbReference>
<sequence length="183" mass="20614">MGTWLGVLVVVGVAACVVSIVWHSLKNGISPTPTARRPSQAIIQALRKKRVKGNVYELGSGFGTLTFTLADYLPDCTVHAYESSPVPYWISRFFQRFLRRANVRQTKADFFKVSLFHAEAIVCYLAPKLMADLRKKFETELTPGTVVVSSTFAVPRWKPVEVIESEDMYNSPIYVYVMPVEYA</sequence>